<dbReference type="Pfam" id="PF03446">
    <property type="entry name" value="NAD_binding_2"/>
    <property type="match status" value="1"/>
</dbReference>
<dbReference type="GO" id="GO:0051287">
    <property type="term" value="F:NAD binding"/>
    <property type="evidence" value="ECO:0007669"/>
    <property type="project" value="InterPro"/>
</dbReference>
<dbReference type="InterPro" id="IPR015815">
    <property type="entry name" value="HIBADH-related"/>
</dbReference>
<dbReference type="Gene3D" id="3.40.50.720">
    <property type="entry name" value="NAD(P)-binding Rossmann-like Domain"/>
    <property type="match status" value="1"/>
</dbReference>
<dbReference type="InterPro" id="IPR029154">
    <property type="entry name" value="HIBADH-like_NADP-bd"/>
</dbReference>
<dbReference type="OrthoDB" id="9777604at2"/>
<protein>
    <recommendedName>
        <fullName evidence="6">3-hydroxyisobutyrate dehydrogenase</fullName>
        <shortName evidence="6">HIBADH</shortName>
        <ecNumber evidence="6">1.1.1.31</ecNumber>
    </recommendedName>
</protein>
<comment type="pathway">
    <text evidence="6">Amino-acid degradation; L-valine degradation.</text>
</comment>
<dbReference type="EMBL" id="SLZQ01000001">
    <property type="protein sequence ID" value="TCS39058.1"/>
    <property type="molecule type" value="Genomic_DNA"/>
</dbReference>
<dbReference type="GO" id="GO:0008442">
    <property type="term" value="F:3-hydroxyisobutyrate dehydrogenase activity"/>
    <property type="evidence" value="ECO:0007669"/>
    <property type="project" value="UniProtKB-EC"/>
</dbReference>
<dbReference type="InterPro" id="IPR008927">
    <property type="entry name" value="6-PGluconate_DH-like_C_sf"/>
</dbReference>
<dbReference type="PANTHER" id="PTHR22981">
    <property type="entry name" value="3-HYDROXYISOBUTYRATE DEHYDROGENASE-RELATED"/>
    <property type="match status" value="1"/>
</dbReference>
<name>A0A4R3I0K0_PAULE</name>
<comment type="similarity">
    <text evidence="1 6">Belongs to the HIBADH-related family.</text>
</comment>
<sequence>MNIGFIGLGNMGAPMAANLLKAGQAVVVCDINAAAVDAAVALGAVAAASPQEVAAQCSLVFTVLPTPKHVRQVYTGAQGIMDGAAPGTFLVDCSTVDPQTARELIATASARGLRMADAPISGGTIGAKAGTLTFMVGAEAELFARLEPVLRHMGKNIIDCGGPGNGQVVKICNNLLLAISMTATSEAMSLGVNLGVDPHVLASAINSSSGRCWSSDTYNPWPGVSPDAPASHGYVGGGSIETVLKDVTFAVDAAHAAKQPLMLGAATQQLYQMHANSGWGTKDFSSIIQLYRKD</sequence>
<feature type="domain" description="3-hydroxyisobutyrate dehydrogenase-like NAD-binding" evidence="8">
    <location>
        <begin position="164"/>
        <end position="291"/>
    </location>
</feature>
<keyword evidence="3 6" id="KW-0560">Oxidoreductase</keyword>
<dbReference type="InterPro" id="IPR036291">
    <property type="entry name" value="NAD(P)-bd_dom_sf"/>
</dbReference>
<dbReference type="SUPFAM" id="SSF48179">
    <property type="entry name" value="6-phosphogluconate dehydrogenase C-terminal domain-like"/>
    <property type="match status" value="1"/>
</dbReference>
<feature type="domain" description="6-phosphogluconate dehydrogenase NADP-binding" evidence="7">
    <location>
        <begin position="2"/>
        <end position="160"/>
    </location>
</feature>
<dbReference type="InterPro" id="IPR002204">
    <property type="entry name" value="3-OH-isobutyrate_DH-rel_CS"/>
</dbReference>
<dbReference type="AlphaFoldDB" id="A0A4R3I0K0"/>
<dbReference type="Pfam" id="PF14833">
    <property type="entry name" value="NAD_binding_11"/>
    <property type="match status" value="1"/>
</dbReference>
<comment type="caution">
    <text evidence="9">The sequence shown here is derived from an EMBL/GenBank/DDBJ whole genome shotgun (WGS) entry which is preliminary data.</text>
</comment>
<dbReference type="GO" id="GO:0006574">
    <property type="term" value="P:L-valine catabolic process"/>
    <property type="evidence" value="ECO:0007669"/>
    <property type="project" value="UniProtKB-UniPathway"/>
</dbReference>
<dbReference type="PIRSF" id="PIRSF000103">
    <property type="entry name" value="HIBADH"/>
    <property type="match status" value="1"/>
</dbReference>
<evidence type="ECO:0000256" key="2">
    <source>
        <dbReference type="ARBA" id="ARBA00022456"/>
    </source>
</evidence>
<dbReference type="GO" id="GO:0050661">
    <property type="term" value="F:NADP binding"/>
    <property type="evidence" value="ECO:0007669"/>
    <property type="project" value="InterPro"/>
</dbReference>
<keyword evidence="4 6" id="KW-0520">NAD</keyword>
<dbReference type="PROSITE" id="PS00895">
    <property type="entry name" value="3_HYDROXYISOBUT_DH"/>
    <property type="match status" value="1"/>
</dbReference>
<evidence type="ECO:0000313" key="10">
    <source>
        <dbReference type="Proteomes" id="UP000295382"/>
    </source>
</evidence>
<gene>
    <name evidence="9" type="ORF">EDC30_1018</name>
</gene>
<evidence type="ECO:0000313" key="9">
    <source>
        <dbReference type="EMBL" id="TCS39058.1"/>
    </source>
</evidence>
<dbReference type="FunFam" id="1.10.1040.10:FF:000006">
    <property type="entry name" value="3-hydroxyisobutyrate dehydrogenase"/>
    <property type="match status" value="1"/>
</dbReference>
<evidence type="ECO:0000256" key="6">
    <source>
        <dbReference type="RuleBase" id="RU910714"/>
    </source>
</evidence>
<keyword evidence="10" id="KW-1185">Reference proteome</keyword>
<evidence type="ECO:0000256" key="1">
    <source>
        <dbReference type="ARBA" id="ARBA00009080"/>
    </source>
</evidence>
<dbReference type="NCBIfam" id="TIGR01692">
    <property type="entry name" value="HIBADH"/>
    <property type="match status" value="1"/>
</dbReference>
<dbReference type="InterPro" id="IPR013328">
    <property type="entry name" value="6PGD_dom2"/>
</dbReference>
<proteinExistence type="inferred from homology"/>
<evidence type="ECO:0000259" key="8">
    <source>
        <dbReference type="Pfam" id="PF14833"/>
    </source>
</evidence>
<evidence type="ECO:0000256" key="4">
    <source>
        <dbReference type="ARBA" id="ARBA00023027"/>
    </source>
</evidence>
<dbReference type="SUPFAM" id="SSF51735">
    <property type="entry name" value="NAD(P)-binding Rossmann-fold domains"/>
    <property type="match status" value="1"/>
</dbReference>
<dbReference type="UniPathway" id="UPA00362"/>
<organism evidence="9 10">
    <name type="scientific">Paucimonas lemoignei</name>
    <name type="common">Pseudomonas lemoignei</name>
    <dbReference type="NCBI Taxonomy" id="29443"/>
    <lineage>
        <taxon>Bacteria</taxon>
        <taxon>Pseudomonadati</taxon>
        <taxon>Pseudomonadota</taxon>
        <taxon>Betaproteobacteria</taxon>
        <taxon>Burkholderiales</taxon>
        <taxon>Burkholderiaceae</taxon>
        <taxon>Paucimonas</taxon>
    </lineage>
</organism>
<accession>A0A4R3I0K0</accession>
<dbReference type="RefSeq" id="WP_132256158.1">
    <property type="nucleotide sequence ID" value="NZ_SLZQ01000001.1"/>
</dbReference>
<keyword evidence="2 6" id="KW-0101">Branched-chain amino acid catabolism</keyword>
<dbReference type="InterPro" id="IPR006115">
    <property type="entry name" value="6PGDH_NADP-bd"/>
</dbReference>
<dbReference type="Gene3D" id="1.10.1040.10">
    <property type="entry name" value="N-(1-d-carboxylethyl)-l-norvaline Dehydrogenase, domain 2"/>
    <property type="match status" value="1"/>
</dbReference>
<evidence type="ECO:0000256" key="5">
    <source>
        <dbReference type="PIRSR" id="PIRSR000103-1"/>
    </source>
</evidence>
<dbReference type="EC" id="1.1.1.31" evidence="6"/>
<reference evidence="9 10" key="1">
    <citation type="submission" date="2019-03" db="EMBL/GenBank/DDBJ databases">
        <title>Genomic Encyclopedia of Type Strains, Phase IV (KMG-IV): sequencing the most valuable type-strain genomes for metagenomic binning, comparative biology and taxonomic classification.</title>
        <authorList>
            <person name="Goeker M."/>
        </authorList>
    </citation>
    <scope>NUCLEOTIDE SEQUENCE [LARGE SCALE GENOMIC DNA]</scope>
    <source>
        <strain evidence="9 10">DSM 7445</strain>
    </source>
</reference>
<dbReference type="InterPro" id="IPR011548">
    <property type="entry name" value="HIBADH"/>
</dbReference>
<dbReference type="Proteomes" id="UP000295382">
    <property type="component" value="Unassembled WGS sequence"/>
</dbReference>
<evidence type="ECO:0000256" key="3">
    <source>
        <dbReference type="ARBA" id="ARBA00023002"/>
    </source>
</evidence>
<dbReference type="PANTHER" id="PTHR22981:SF7">
    <property type="entry name" value="3-HYDROXYISOBUTYRATE DEHYDROGENASE, MITOCHONDRIAL"/>
    <property type="match status" value="1"/>
</dbReference>
<comment type="catalytic activity">
    <reaction evidence="6">
        <text>3-hydroxy-2-methylpropanoate + NAD(+) = 2-methyl-3-oxopropanoate + NADH + H(+)</text>
        <dbReference type="Rhea" id="RHEA:17681"/>
        <dbReference type="ChEBI" id="CHEBI:11805"/>
        <dbReference type="ChEBI" id="CHEBI:15378"/>
        <dbReference type="ChEBI" id="CHEBI:57540"/>
        <dbReference type="ChEBI" id="CHEBI:57700"/>
        <dbReference type="ChEBI" id="CHEBI:57945"/>
        <dbReference type="EC" id="1.1.1.31"/>
    </reaction>
</comment>
<evidence type="ECO:0000259" key="7">
    <source>
        <dbReference type="Pfam" id="PF03446"/>
    </source>
</evidence>
<feature type="active site" evidence="5">
    <location>
        <position position="170"/>
    </location>
</feature>